<keyword evidence="1" id="KW-0175">Coiled coil</keyword>
<evidence type="ECO:0000256" key="1">
    <source>
        <dbReference type="SAM" id="Coils"/>
    </source>
</evidence>
<evidence type="ECO:0000256" key="2">
    <source>
        <dbReference type="SAM" id="MobiDB-lite"/>
    </source>
</evidence>
<accession>A0A6A6T1M4</accession>
<gene>
    <name evidence="3" type="ORF">K491DRAFT_717751</name>
</gene>
<dbReference type="AlphaFoldDB" id="A0A6A6T1M4"/>
<proteinExistence type="predicted"/>
<reference evidence="3" key="1">
    <citation type="journal article" date="2020" name="Stud. Mycol.">
        <title>101 Dothideomycetes genomes: a test case for predicting lifestyles and emergence of pathogens.</title>
        <authorList>
            <person name="Haridas S."/>
            <person name="Albert R."/>
            <person name="Binder M."/>
            <person name="Bloem J."/>
            <person name="Labutti K."/>
            <person name="Salamov A."/>
            <person name="Andreopoulos B."/>
            <person name="Baker S."/>
            <person name="Barry K."/>
            <person name="Bills G."/>
            <person name="Bluhm B."/>
            <person name="Cannon C."/>
            <person name="Castanera R."/>
            <person name="Culley D."/>
            <person name="Daum C."/>
            <person name="Ezra D."/>
            <person name="Gonzalez J."/>
            <person name="Henrissat B."/>
            <person name="Kuo A."/>
            <person name="Liang C."/>
            <person name="Lipzen A."/>
            <person name="Lutzoni F."/>
            <person name="Magnuson J."/>
            <person name="Mondo S."/>
            <person name="Nolan M."/>
            <person name="Ohm R."/>
            <person name="Pangilinan J."/>
            <person name="Park H.-J."/>
            <person name="Ramirez L."/>
            <person name="Alfaro M."/>
            <person name="Sun H."/>
            <person name="Tritt A."/>
            <person name="Yoshinaga Y."/>
            <person name="Zwiers L.-H."/>
            <person name="Turgeon B."/>
            <person name="Goodwin S."/>
            <person name="Spatafora J."/>
            <person name="Crous P."/>
            <person name="Grigoriev I."/>
        </authorList>
    </citation>
    <scope>NUCLEOTIDE SEQUENCE</scope>
    <source>
        <strain evidence="3">CBS 122681</strain>
    </source>
</reference>
<dbReference type="Proteomes" id="UP000799324">
    <property type="component" value="Unassembled WGS sequence"/>
</dbReference>
<feature type="region of interest" description="Disordered" evidence="2">
    <location>
        <begin position="95"/>
        <end position="123"/>
    </location>
</feature>
<dbReference type="EMBL" id="MU004375">
    <property type="protein sequence ID" value="KAF2653786.1"/>
    <property type="molecule type" value="Genomic_DNA"/>
</dbReference>
<protein>
    <submittedName>
        <fullName evidence="3">Uncharacterized protein</fullName>
    </submittedName>
</protein>
<organism evidence="3 4">
    <name type="scientific">Lophiostoma macrostomum CBS 122681</name>
    <dbReference type="NCBI Taxonomy" id="1314788"/>
    <lineage>
        <taxon>Eukaryota</taxon>
        <taxon>Fungi</taxon>
        <taxon>Dikarya</taxon>
        <taxon>Ascomycota</taxon>
        <taxon>Pezizomycotina</taxon>
        <taxon>Dothideomycetes</taxon>
        <taxon>Pleosporomycetidae</taxon>
        <taxon>Pleosporales</taxon>
        <taxon>Lophiostomataceae</taxon>
        <taxon>Lophiostoma</taxon>
    </lineage>
</organism>
<evidence type="ECO:0000313" key="3">
    <source>
        <dbReference type="EMBL" id="KAF2653786.1"/>
    </source>
</evidence>
<keyword evidence="4" id="KW-1185">Reference proteome</keyword>
<evidence type="ECO:0000313" key="4">
    <source>
        <dbReference type="Proteomes" id="UP000799324"/>
    </source>
</evidence>
<name>A0A6A6T1M4_9PLEO</name>
<feature type="coiled-coil region" evidence="1">
    <location>
        <begin position="226"/>
        <end position="253"/>
    </location>
</feature>
<sequence length="267" mass="30124">MRQVILDVEGQNTKDRVRDDNSSVDEKIMRFENEPRRVCMDDGQNPVELTRAQMGSENDIEKDFILLDERSTDQGSKSTLSGDEDIESLRAENTCSEHVLGPSPSSGAPLEPRATREMREATVSPPVDDYTRNIFAKIRVRTSTSPVIRYSTINERAPLGATSLISPAEQRGSRPSPDFFKNSSSFSVACFPTSPQEHSVHIECDERIQALELRLSSEQSASRARIAQLEIDVLQRNRELRKLRLEVQDLRSRLDQPALEEKVLQGQ</sequence>